<gene>
    <name evidence="2" type="ORF">PSTG_00032</name>
</gene>
<feature type="region of interest" description="Disordered" evidence="1">
    <location>
        <begin position="81"/>
        <end position="104"/>
    </location>
</feature>
<feature type="compositionally biased region" description="Low complexity" evidence="1">
    <location>
        <begin position="81"/>
        <end position="97"/>
    </location>
</feature>
<evidence type="ECO:0000256" key="1">
    <source>
        <dbReference type="SAM" id="MobiDB-lite"/>
    </source>
</evidence>
<dbReference type="EMBL" id="AJIL01000002">
    <property type="protein sequence ID" value="KNF06716.1"/>
    <property type="molecule type" value="Genomic_DNA"/>
</dbReference>
<dbReference type="PANTHER" id="PTHR31912">
    <property type="entry name" value="IP13529P"/>
    <property type="match status" value="1"/>
</dbReference>
<dbReference type="Proteomes" id="UP000054564">
    <property type="component" value="Unassembled WGS sequence"/>
</dbReference>
<proteinExistence type="predicted"/>
<comment type="caution">
    <text evidence="2">The sequence shown here is derived from an EMBL/GenBank/DDBJ whole genome shotgun (WGS) entry which is preliminary data.</text>
</comment>
<accession>A0A0L0W5B9</accession>
<protein>
    <submittedName>
        <fullName evidence="2">Uncharacterized protein</fullName>
    </submittedName>
</protein>
<evidence type="ECO:0000313" key="3">
    <source>
        <dbReference type="Proteomes" id="UP000054564"/>
    </source>
</evidence>
<sequence length="1115" mass="126655">MLLTSVDKHERIPDHIRRLEERRLALENVNAPVESSDHEATESPIDAPDDWTAAEWQDIHVPECIDNELADHMAALLALESDGSAPPSGEESGGTESVLYPDSEPDKNWDGMDGLVFGEFDEHGMPTISMVDRMEWRPTGGRPEEDITWWPYRSQMYLLASLIIGYAQTIMSRSLYDHIRWSYKTCRLVLPDWTTVRRSKSKLRKMIGLEVQEAKSILQTPLFHLSLKSVLAQELANPHVRPQIEFYPHQSHGKNVYKLSQSRKWLEELGENDRAPMVRSGGTDYYLFEPLQLPGDEIFVPLFFYSEGGALVAKCVKPELFDTGEDNNPLTITIWKHLSFNSSELADIPVSNFHKAYNEITYRDGRLLSTMCNHKMLSASDLTVAPLPNPWRAKANGRIIRHVPINLYSNDTSGNQSKKWNKHISFFFTLSGLPPCWTNQTYNCHFLATSNRAGPMELAQPIVQDIQEMHEEGFPAYDCTLGEEVLIVSTVLCFLADSPMHAEITSTPMPANSLHPCRACDLASPARKDKPTMEYVRQFFMINPDGSPGKNETRSWSKIKDMCHSIWTHSKTPRSKTTTLAMFTELGVRDSINKELLERQWAIAAKKEQASASDAQFLKDVKKQDEVCKDLLFNPFFTLSGFDGCRDTPVELLHVFLLGVVKYMTRDFMNKLKPAQVALVMARYQSFCTDALNIPSLQAYYMTRHFSNFVGKEFKIVLQAAPFVFFEYMSEPQRDLWRALCQLSPLVFQTHIKDMSAYQQALQDHIRWFLFQIAKSTAQWVNKPKLHMLLHLPDSIMRFGPGSLFATEKFESYNSVLRNASIHSNRRSLGHDIAVTFANFRIIRHILAGGYFWDTIKNWYVSAADSVTRMFSENPSVQKTMGYNQQLLMEHGHQEPQVGSRKVLPDARVTPPADLAEFLRGYELNQIGDINLNSKDKIVAGTFILYRFPGPVAAIGIARVDYLWEARSGTSVRMYLLLSLFAKGQVDNFYGMRAIRRTGRRKFVGIECIAACINVQHNCHRRNCAVSWTRGVQVERRDTNIRVAEMAHVDDNDYIVNGASLSSVDVQRAFSDNPCKEITNHQQLTALHEGIAKWHALDTPAGPSGEFSALDPALS</sequence>
<dbReference type="STRING" id="1165861.A0A0L0W5B9"/>
<dbReference type="AlphaFoldDB" id="A0A0L0W5B9"/>
<name>A0A0L0W5B9_9BASI</name>
<organism evidence="2 3">
    <name type="scientific">Puccinia striiformis f. sp. tritici PST-78</name>
    <dbReference type="NCBI Taxonomy" id="1165861"/>
    <lineage>
        <taxon>Eukaryota</taxon>
        <taxon>Fungi</taxon>
        <taxon>Dikarya</taxon>
        <taxon>Basidiomycota</taxon>
        <taxon>Pucciniomycotina</taxon>
        <taxon>Pucciniomycetes</taxon>
        <taxon>Pucciniales</taxon>
        <taxon>Pucciniaceae</taxon>
        <taxon>Puccinia</taxon>
    </lineage>
</organism>
<keyword evidence="3" id="KW-1185">Reference proteome</keyword>
<reference evidence="3" key="1">
    <citation type="submission" date="2014-03" db="EMBL/GenBank/DDBJ databases">
        <title>The Genome Sequence of Puccinia striiformis f. sp. tritici PST-78.</title>
        <authorList>
            <consortium name="The Broad Institute Genome Sequencing Platform"/>
            <person name="Cuomo C."/>
            <person name="Hulbert S."/>
            <person name="Chen X."/>
            <person name="Walker B."/>
            <person name="Young S.K."/>
            <person name="Zeng Q."/>
            <person name="Gargeya S."/>
            <person name="Fitzgerald M."/>
            <person name="Haas B."/>
            <person name="Abouelleil A."/>
            <person name="Alvarado L."/>
            <person name="Arachchi H.M."/>
            <person name="Berlin A.M."/>
            <person name="Chapman S.B."/>
            <person name="Goldberg J."/>
            <person name="Griggs A."/>
            <person name="Gujja S."/>
            <person name="Hansen M."/>
            <person name="Howarth C."/>
            <person name="Imamovic A."/>
            <person name="Larimer J."/>
            <person name="McCowan C."/>
            <person name="Montmayeur A."/>
            <person name="Murphy C."/>
            <person name="Neiman D."/>
            <person name="Pearson M."/>
            <person name="Priest M."/>
            <person name="Roberts A."/>
            <person name="Saif S."/>
            <person name="Shea T."/>
            <person name="Sisk P."/>
            <person name="Sykes S."/>
            <person name="Wortman J."/>
            <person name="Nusbaum C."/>
            <person name="Birren B."/>
        </authorList>
    </citation>
    <scope>NUCLEOTIDE SEQUENCE [LARGE SCALE GENOMIC DNA]</scope>
    <source>
        <strain evidence="3">race PST-78</strain>
    </source>
</reference>
<dbReference type="PANTHER" id="PTHR31912:SF34">
    <property type="entry name" value="NOTOCHORD-RELATED PROTEIN"/>
    <property type="match status" value="1"/>
</dbReference>
<evidence type="ECO:0000313" key="2">
    <source>
        <dbReference type="EMBL" id="KNF06716.1"/>
    </source>
</evidence>